<dbReference type="Proteomes" id="UP001222603">
    <property type="component" value="Unassembled WGS sequence"/>
</dbReference>
<evidence type="ECO:0000313" key="2">
    <source>
        <dbReference type="EMBL" id="MDC1899072.1"/>
    </source>
</evidence>
<dbReference type="RefSeq" id="WP_334312528.1">
    <property type="nucleotide sequence ID" value="NZ_JAQNSI010000010.1"/>
</dbReference>
<protein>
    <submittedName>
        <fullName evidence="2">DUF4434 domain-containing protein</fullName>
    </submittedName>
</protein>
<evidence type="ECO:0000259" key="1">
    <source>
        <dbReference type="Pfam" id="PF14488"/>
    </source>
</evidence>
<dbReference type="InterPro" id="IPR027849">
    <property type="entry name" value="DUF4434"/>
</dbReference>
<dbReference type="EMBL" id="JAQNSI010000010">
    <property type="protein sequence ID" value="MDC1899072.1"/>
    <property type="molecule type" value="Genomic_DNA"/>
</dbReference>
<feature type="domain" description="DUF4434" evidence="1">
    <location>
        <begin position="10"/>
        <end position="142"/>
    </location>
</feature>
<dbReference type="AlphaFoldDB" id="A0AAW6GYK6"/>
<name>A0AAW6GYK6_BACUN</name>
<feature type="non-terminal residue" evidence="2">
    <location>
        <position position="1"/>
    </location>
</feature>
<proteinExistence type="predicted"/>
<comment type="caution">
    <text evidence="2">The sequence shown here is derived from an EMBL/GenBank/DDBJ whole genome shotgun (WGS) entry which is preliminary data.</text>
</comment>
<accession>A0AAW6GYK6</accession>
<sequence>EPDPQRSKERKVEIVHFFKEFKEFCSALAPEKPIMLATNSFDVPVGMDTYPELLKYLDILCPFGFARMPATDISGKEAADLLQKVCDEANAHLWFDLEAFLFNPDNSLYPRPIEQIIHDLNLFDNFEKILCYQFPGVFNDPEMSIRVGEARTINLFNGYMRYLKELKYRNKTRK</sequence>
<dbReference type="Gene3D" id="3.20.20.80">
    <property type="entry name" value="Glycosidases"/>
    <property type="match status" value="1"/>
</dbReference>
<dbReference type="Pfam" id="PF14488">
    <property type="entry name" value="DUF4434"/>
    <property type="match status" value="1"/>
</dbReference>
<reference evidence="2" key="1">
    <citation type="submission" date="2022-10" db="EMBL/GenBank/DDBJ databases">
        <title>Human gut microbiome strain richness.</title>
        <authorList>
            <person name="Chen-Liaw A."/>
        </authorList>
    </citation>
    <scope>NUCLEOTIDE SEQUENCE</scope>
    <source>
        <strain evidence="2">1001713st1_F9_1001713B170221_170320</strain>
    </source>
</reference>
<organism evidence="2 3">
    <name type="scientific">Bacteroides uniformis</name>
    <dbReference type="NCBI Taxonomy" id="820"/>
    <lineage>
        <taxon>Bacteria</taxon>
        <taxon>Pseudomonadati</taxon>
        <taxon>Bacteroidota</taxon>
        <taxon>Bacteroidia</taxon>
        <taxon>Bacteroidales</taxon>
        <taxon>Bacteroidaceae</taxon>
        <taxon>Bacteroides</taxon>
    </lineage>
</organism>
<gene>
    <name evidence="2" type="ORF">POZ10_00340</name>
</gene>
<evidence type="ECO:0000313" key="3">
    <source>
        <dbReference type="Proteomes" id="UP001222603"/>
    </source>
</evidence>